<evidence type="ECO:0000259" key="1">
    <source>
        <dbReference type="Pfam" id="PF10137"/>
    </source>
</evidence>
<accession>A0A2M8R5H4</accession>
<dbReference type="RefSeq" id="WP_100233961.1">
    <property type="nucleotide sequence ID" value="NZ_PGVG01000019.1"/>
</dbReference>
<dbReference type="Proteomes" id="UP000231194">
    <property type="component" value="Unassembled WGS sequence"/>
</dbReference>
<sequence>MSVTRRIYVSLPADPWLPPNLNRLKWAIVDEIEKHNFVPEVFTNPRGKPGLASSRSWHPRDADEIARRCVGAALLGMARWNFNDANSQPVLLPTEFNHYEGALTRTLGLPMLVLAQRDIKRRVVFDLNFAGFVGGFDGNADVDWLHTDEFLVPFNYWLSKLRERKDVFLGYASTSSPTAQSIKTYLKSLGAEVLDWQSDFIPGRTILDQIEQAAARSIGGIFLFTKDDDLADPPPGIAAVPRDNVVFEAGYFIGLKGKNNVLIIRESGCKLPADLGGDIYAALPAQGNIQPIERSLTAFVESI</sequence>
<comment type="caution">
    <text evidence="2">The sequence shown here is derived from an EMBL/GenBank/DDBJ whole genome shotgun (WGS) entry which is preliminary data.</text>
</comment>
<dbReference type="Gene3D" id="3.40.50.10140">
    <property type="entry name" value="Toll/interleukin-1 receptor homology (TIR) domain"/>
    <property type="match status" value="1"/>
</dbReference>
<name>A0A2M8R5H4_9BRAD</name>
<dbReference type="AlphaFoldDB" id="A0A2M8R5H4"/>
<dbReference type="SUPFAM" id="SSF52200">
    <property type="entry name" value="Toll/Interleukin receptor TIR domain"/>
    <property type="match status" value="1"/>
</dbReference>
<dbReference type="Pfam" id="PF10137">
    <property type="entry name" value="CAP12-PCTIR_TIR"/>
    <property type="match status" value="1"/>
</dbReference>
<evidence type="ECO:0000313" key="2">
    <source>
        <dbReference type="EMBL" id="PJG53076.1"/>
    </source>
</evidence>
<dbReference type="EMBL" id="PGVG01000019">
    <property type="protein sequence ID" value="PJG53076.1"/>
    <property type="molecule type" value="Genomic_DNA"/>
</dbReference>
<feature type="domain" description="CD-NTase-associated protein 12/Pycsar effector protein TIR" evidence="1">
    <location>
        <begin position="167"/>
        <end position="282"/>
    </location>
</feature>
<protein>
    <recommendedName>
        <fullName evidence="1">CD-NTase-associated protein 12/Pycsar effector protein TIR domain-containing protein</fullName>
    </recommendedName>
</protein>
<dbReference type="InterPro" id="IPR035897">
    <property type="entry name" value="Toll_tir_struct_dom_sf"/>
</dbReference>
<reference evidence="2 3" key="1">
    <citation type="submission" date="2017-11" db="EMBL/GenBank/DDBJ databases">
        <title>Bradyrhizobium forestalis sp. nov., an efficient nitrogen-fixing bacterium isolated from nodules of forest legume species in the Amazon.</title>
        <authorList>
            <person name="Costa E.M."/>
            <person name="Guimaraes A."/>
            <person name="Carvalho T.S."/>
            <person name="Rodrigues T.L."/>
            <person name="Ribeiro P.R.A."/>
            <person name="Lebbe L."/>
            <person name="Willems A."/>
            <person name="Moreira F.M.S."/>
        </authorList>
    </citation>
    <scope>NUCLEOTIDE SEQUENCE [LARGE SCALE GENOMIC DNA]</scope>
    <source>
        <strain evidence="2 3">INPA54B</strain>
    </source>
</reference>
<gene>
    <name evidence="2" type="ORF">CVM73_22110</name>
</gene>
<organism evidence="2 3">
    <name type="scientific">Bradyrhizobium forestalis</name>
    <dbReference type="NCBI Taxonomy" id="1419263"/>
    <lineage>
        <taxon>Bacteria</taxon>
        <taxon>Pseudomonadati</taxon>
        <taxon>Pseudomonadota</taxon>
        <taxon>Alphaproteobacteria</taxon>
        <taxon>Hyphomicrobiales</taxon>
        <taxon>Nitrobacteraceae</taxon>
        <taxon>Bradyrhizobium</taxon>
    </lineage>
</organism>
<dbReference type="InterPro" id="IPR019302">
    <property type="entry name" value="CAP12/PCTIR_TIR_dom"/>
</dbReference>
<dbReference type="GO" id="GO:0050135">
    <property type="term" value="F:NADP+ nucleosidase activity"/>
    <property type="evidence" value="ECO:0007669"/>
    <property type="project" value="InterPro"/>
</dbReference>
<evidence type="ECO:0000313" key="3">
    <source>
        <dbReference type="Proteomes" id="UP000231194"/>
    </source>
</evidence>
<keyword evidence="3" id="KW-1185">Reference proteome</keyword>
<proteinExistence type="predicted"/>
<dbReference type="OrthoDB" id="5497289at2"/>